<evidence type="ECO:0000313" key="1">
    <source>
        <dbReference type="EMBL" id="MBB3050149.1"/>
    </source>
</evidence>
<reference evidence="1 2" key="1">
    <citation type="submission" date="2020-08" db="EMBL/GenBank/DDBJ databases">
        <title>Genomic Encyclopedia of Type Strains, Phase III (KMG-III): the genomes of soil and plant-associated and newly described type strains.</title>
        <authorList>
            <person name="Whitman W."/>
        </authorList>
    </citation>
    <scope>NUCLEOTIDE SEQUENCE [LARGE SCALE GENOMIC DNA]</scope>
    <source>
        <strain evidence="1 2">CECT 8577</strain>
    </source>
</reference>
<dbReference type="Proteomes" id="UP000550714">
    <property type="component" value="Unassembled WGS sequence"/>
</dbReference>
<accession>A0A839S003</accession>
<organism evidence="1 2">
    <name type="scientific">Prauserella isguenensis</name>
    <dbReference type="NCBI Taxonomy" id="1470180"/>
    <lineage>
        <taxon>Bacteria</taxon>
        <taxon>Bacillati</taxon>
        <taxon>Actinomycetota</taxon>
        <taxon>Actinomycetes</taxon>
        <taxon>Pseudonocardiales</taxon>
        <taxon>Pseudonocardiaceae</taxon>
        <taxon>Prauserella</taxon>
    </lineage>
</organism>
<sequence length="248" mass="25315">MSQGVAGGGDPLAPLVELDGVAEAAKSAQDAVFAVHRYGVNLREGSATAAEASVRAARASAGVEGVDPEIPDEGEVRDPVLAGALRVAKASETLLPTWRRAPMQALARIHVLAAADLTSDSDALGRPDPAASPRLELLGQLVTGGTKVPAAVLSAVVHGELLALRAFGSADGVVARAAARLTMVASGLDPKSLTVPEVACFRRQERYVETAAAFASGEPDGVRDWLLFSCAAFEAGAREAQSIADSAA</sequence>
<gene>
    <name evidence="1" type="ORF">FHS23_001144</name>
</gene>
<evidence type="ECO:0000313" key="2">
    <source>
        <dbReference type="Proteomes" id="UP000550714"/>
    </source>
</evidence>
<comment type="caution">
    <text evidence="1">The sequence shown here is derived from an EMBL/GenBank/DDBJ whole genome shotgun (WGS) entry which is preliminary data.</text>
</comment>
<evidence type="ECO:0008006" key="3">
    <source>
        <dbReference type="Google" id="ProtNLM"/>
    </source>
</evidence>
<name>A0A839S003_9PSEU</name>
<keyword evidence="2" id="KW-1185">Reference proteome</keyword>
<dbReference type="RefSeq" id="WP_183648862.1">
    <property type="nucleotide sequence ID" value="NZ_JACHWU010000001.1"/>
</dbReference>
<dbReference type="AlphaFoldDB" id="A0A839S003"/>
<dbReference type="EMBL" id="JACHWU010000001">
    <property type="protein sequence ID" value="MBB3050149.1"/>
    <property type="molecule type" value="Genomic_DNA"/>
</dbReference>
<proteinExistence type="predicted"/>
<protein>
    <recommendedName>
        <fullName evidence="3">Oxidoreductase</fullName>
    </recommendedName>
</protein>